<comment type="caution">
    <text evidence="8">The sequence shown here is derived from an EMBL/GenBank/DDBJ whole genome shotgun (WGS) entry which is preliminary data.</text>
</comment>
<dbReference type="Pfam" id="PF02646">
    <property type="entry name" value="RmuC"/>
    <property type="match status" value="1"/>
</dbReference>
<reference evidence="8" key="2">
    <citation type="submission" date="2020-09" db="EMBL/GenBank/DDBJ databases">
        <authorList>
            <person name="Sun Q."/>
            <person name="Sedlacek I."/>
        </authorList>
    </citation>
    <scope>NUCLEOTIDE SEQUENCE</scope>
    <source>
        <strain evidence="8">CCM 7684</strain>
    </source>
</reference>
<feature type="transmembrane region" description="Helical" evidence="7">
    <location>
        <begin position="20"/>
        <end position="45"/>
    </location>
</feature>
<evidence type="ECO:0000256" key="4">
    <source>
        <dbReference type="ARBA" id="ARBA00023054"/>
    </source>
</evidence>
<dbReference type="Proteomes" id="UP000602745">
    <property type="component" value="Unassembled WGS sequence"/>
</dbReference>
<comment type="function">
    <text evidence="1">Involved in DNA recombination.</text>
</comment>
<name>A0A8J2VMU6_9RHOB</name>
<evidence type="ECO:0000313" key="9">
    <source>
        <dbReference type="Proteomes" id="UP000602745"/>
    </source>
</evidence>
<dbReference type="GO" id="GO:0006310">
    <property type="term" value="P:DNA recombination"/>
    <property type="evidence" value="ECO:0007669"/>
    <property type="project" value="UniProtKB-KW"/>
</dbReference>
<evidence type="ECO:0000256" key="5">
    <source>
        <dbReference type="ARBA" id="ARBA00023172"/>
    </source>
</evidence>
<dbReference type="AlphaFoldDB" id="A0A8J2VMU6"/>
<keyword evidence="7" id="KW-0812">Transmembrane</keyword>
<feature type="region of interest" description="Disordered" evidence="6">
    <location>
        <begin position="379"/>
        <end position="401"/>
    </location>
</feature>
<evidence type="ECO:0000256" key="1">
    <source>
        <dbReference type="ARBA" id="ARBA00003416"/>
    </source>
</evidence>
<dbReference type="PANTHER" id="PTHR30563:SF0">
    <property type="entry name" value="DNA RECOMBINATION PROTEIN RMUC"/>
    <property type="match status" value="1"/>
</dbReference>
<evidence type="ECO:0000313" key="8">
    <source>
        <dbReference type="EMBL" id="GGE33401.1"/>
    </source>
</evidence>
<keyword evidence="7" id="KW-1133">Transmembrane helix</keyword>
<keyword evidence="5" id="KW-0233">DNA recombination</keyword>
<evidence type="ECO:0000256" key="2">
    <source>
        <dbReference type="ARBA" id="ARBA00009840"/>
    </source>
</evidence>
<evidence type="ECO:0000256" key="6">
    <source>
        <dbReference type="SAM" id="MobiDB-lite"/>
    </source>
</evidence>
<proteinExistence type="inferred from homology"/>
<comment type="similarity">
    <text evidence="2">Belongs to the RmuC family.</text>
</comment>
<protein>
    <recommendedName>
        <fullName evidence="3">DNA recombination protein RmuC homolog</fullName>
    </recommendedName>
</protein>
<dbReference type="InterPro" id="IPR003798">
    <property type="entry name" value="DNA_recombination_RmuC"/>
</dbReference>
<dbReference type="PANTHER" id="PTHR30563">
    <property type="entry name" value="DNA RECOMBINATION PROTEIN RMUC"/>
    <property type="match status" value="1"/>
</dbReference>
<reference evidence="8" key="1">
    <citation type="journal article" date="2014" name="Int. J. Syst. Evol. Microbiol.">
        <title>Complete genome sequence of Corynebacterium casei LMG S-19264T (=DSM 44701T), isolated from a smear-ripened cheese.</title>
        <authorList>
            <consortium name="US DOE Joint Genome Institute (JGI-PGF)"/>
            <person name="Walter F."/>
            <person name="Albersmeier A."/>
            <person name="Kalinowski J."/>
            <person name="Ruckert C."/>
        </authorList>
    </citation>
    <scope>NUCLEOTIDE SEQUENCE</scope>
    <source>
        <strain evidence="8">CCM 7684</strain>
    </source>
</reference>
<evidence type="ECO:0000256" key="7">
    <source>
        <dbReference type="SAM" id="Phobius"/>
    </source>
</evidence>
<gene>
    <name evidence="8" type="ORF">GCM10007276_08330</name>
</gene>
<evidence type="ECO:0000256" key="3">
    <source>
        <dbReference type="ARBA" id="ARBA00021840"/>
    </source>
</evidence>
<keyword evidence="7" id="KW-0472">Membrane</keyword>
<accession>A0A8J2VMU6</accession>
<organism evidence="8 9">
    <name type="scientific">Agaricicola taiwanensis</name>
    <dbReference type="NCBI Taxonomy" id="591372"/>
    <lineage>
        <taxon>Bacteria</taxon>
        <taxon>Pseudomonadati</taxon>
        <taxon>Pseudomonadota</taxon>
        <taxon>Alphaproteobacteria</taxon>
        <taxon>Rhodobacterales</taxon>
        <taxon>Paracoccaceae</taxon>
        <taxon>Agaricicola</taxon>
    </lineage>
</organism>
<keyword evidence="4" id="KW-0175">Coiled coil</keyword>
<sequence>MRILLRDGMETPILTIGNTVVTASQAMAGLGLLVLLLLVALLVALGRMSRQRALEAASHGERAQAADSHIADLTRAHAEMAGRLQAFAEALAQRQADLGRSVTERLDQVTQRVGENLTRGTAATTEQLQKLEARIAVLDAARDSITSLTDQVTGLKAILANKPARGAFGQGRMEAIVKDALPPSGYSFQTTLGTGVRPDCLIYLPGDARALAVDAKFPLEAFEQLRLASGPEMERVAEARVRSDIGKHIKDVSEKYLVPGETQDIALLFVPSESIYAELNERFEDVVQRSHKARVLVVSPSLLMLAIQVVQGLVRDAAMREQAHLIQDEVRKLLDDVRRLVDRTGKLKSHFGQVEQDLSDIDISAAKIQKRGSRIDQMEFSGSSAAPEALPNPIARSVAAE</sequence>
<dbReference type="EMBL" id="BMCP01000001">
    <property type="protein sequence ID" value="GGE33401.1"/>
    <property type="molecule type" value="Genomic_DNA"/>
</dbReference>
<keyword evidence="9" id="KW-1185">Reference proteome</keyword>